<name>A0A5C6VKL4_9FLAO</name>
<evidence type="ECO:0000313" key="1">
    <source>
        <dbReference type="EMBL" id="TXC85261.1"/>
    </source>
</evidence>
<proteinExistence type="predicted"/>
<keyword evidence="2" id="KW-1185">Reference proteome</keyword>
<comment type="caution">
    <text evidence="1">The sequence shown here is derived from an EMBL/GenBank/DDBJ whole genome shotgun (WGS) entry which is preliminary data.</text>
</comment>
<dbReference type="OrthoDB" id="9804993at2"/>
<dbReference type="RefSeq" id="WP_147012523.1">
    <property type="nucleotide sequence ID" value="NZ_VORB01000001.1"/>
</dbReference>
<evidence type="ECO:0008006" key="3">
    <source>
        <dbReference type="Google" id="ProtNLM"/>
    </source>
</evidence>
<dbReference type="Proteomes" id="UP000321168">
    <property type="component" value="Unassembled WGS sequence"/>
</dbReference>
<evidence type="ECO:0000313" key="2">
    <source>
        <dbReference type="Proteomes" id="UP000321168"/>
    </source>
</evidence>
<dbReference type="Pfam" id="PF06821">
    <property type="entry name" value="Ser_hydrolase"/>
    <property type="match status" value="1"/>
</dbReference>
<accession>A0A5C6VKL4</accession>
<dbReference type="EMBL" id="VORB01000001">
    <property type="protein sequence ID" value="TXC85261.1"/>
    <property type="molecule type" value="Genomic_DNA"/>
</dbReference>
<dbReference type="GO" id="GO:0016787">
    <property type="term" value="F:hydrolase activity"/>
    <property type="evidence" value="ECO:0007669"/>
    <property type="project" value="InterPro"/>
</dbReference>
<sequence>MEQHFPDIYNYVLIPGYGGIEMKHWMRHWMRVLPNVSIVKQKDFQNPVLEDWIDSLQKKVAVSDKPVIAIGHSLGAHTLYNADIQGKITGVKAGLLVAPPEEKRSEFHDGSWVGFTPFPMEKSTIKSVLVYSESDEYATMKASLEMAKNWGCKAINAGNVGHIGSDANLASWDDGQGYLSNLIKEL</sequence>
<gene>
    <name evidence="1" type="ORF">FRX97_01155</name>
</gene>
<dbReference type="AlphaFoldDB" id="A0A5C6VKL4"/>
<dbReference type="SUPFAM" id="SSF53474">
    <property type="entry name" value="alpha/beta-Hydrolases"/>
    <property type="match status" value="1"/>
</dbReference>
<dbReference type="InterPro" id="IPR010662">
    <property type="entry name" value="RBBP9/YdeN"/>
</dbReference>
<organism evidence="1 2">
    <name type="scientific">Luteibaculum oceani</name>
    <dbReference type="NCBI Taxonomy" id="1294296"/>
    <lineage>
        <taxon>Bacteria</taxon>
        <taxon>Pseudomonadati</taxon>
        <taxon>Bacteroidota</taxon>
        <taxon>Flavobacteriia</taxon>
        <taxon>Flavobacteriales</taxon>
        <taxon>Luteibaculaceae</taxon>
        <taxon>Luteibaculum</taxon>
    </lineage>
</organism>
<protein>
    <recommendedName>
        <fullName evidence="3">Alpha/beta hydrolase</fullName>
    </recommendedName>
</protein>
<dbReference type="InterPro" id="IPR029058">
    <property type="entry name" value="AB_hydrolase_fold"/>
</dbReference>
<reference evidence="1 2" key="1">
    <citation type="submission" date="2019-08" db="EMBL/GenBank/DDBJ databases">
        <title>Genome of Luteibaculum oceani JCM 18817.</title>
        <authorList>
            <person name="Bowman J.P."/>
        </authorList>
    </citation>
    <scope>NUCLEOTIDE SEQUENCE [LARGE SCALE GENOMIC DNA]</scope>
    <source>
        <strain evidence="1 2">JCM 18817</strain>
    </source>
</reference>
<dbReference type="Gene3D" id="3.40.50.1820">
    <property type="entry name" value="alpha/beta hydrolase"/>
    <property type="match status" value="1"/>
</dbReference>